<sequence length="212" mass="22603">MLLTTDPDELIQPSIESAPHLPPPTDLPFSPKRRRLEPTNPPSPLPTSASTNPHPRFAAPSTSTSTPAPAPTTRPSFLRPPTPPQPAPLPQTFSPHRRGAAFVPGGVAATLQSWVVEAGQSATQFSALRSRDDAWGFRVRVEVLEGMEGCGWRVLGRRDGRDRDGEVVRCLLVGEGKGSLRVGGVVGVGGLGWRVDVDGEGVWWVGVGWEAG</sequence>
<protein>
    <submittedName>
        <fullName evidence="2">Uncharacterized protein</fullName>
    </submittedName>
</protein>
<dbReference type="Proteomes" id="UP000803884">
    <property type="component" value="Unassembled WGS sequence"/>
</dbReference>
<dbReference type="EMBL" id="JAAQHG020000002">
    <property type="protein sequence ID" value="KAL1590397.1"/>
    <property type="molecule type" value="Genomic_DNA"/>
</dbReference>
<gene>
    <name evidence="2" type="ORF">WHR41_00830</name>
</gene>
<comment type="caution">
    <text evidence="2">The sequence shown here is derived from an EMBL/GenBank/DDBJ whole genome shotgun (WGS) entry which is preliminary data.</text>
</comment>
<evidence type="ECO:0000256" key="1">
    <source>
        <dbReference type="SAM" id="MobiDB-lite"/>
    </source>
</evidence>
<reference evidence="2 3" key="1">
    <citation type="journal article" date="2020" name="Microbiol. Resour. Announc.">
        <title>Draft Genome Sequence of a Cladosporium Species Isolated from the Mesophotic Ascidian Didemnum maculosum.</title>
        <authorList>
            <person name="Gioti A."/>
            <person name="Siaperas R."/>
            <person name="Nikolaivits E."/>
            <person name="Le Goff G."/>
            <person name="Ouazzani J."/>
            <person name="Kotoulas G."/>
            <person name="Topakas E."/>
        </authorList>
    </citation>
    <scope>NUCLEOTIDE SEQUENCE [LARGE SCALE GENOMIC DNA]</scope>
    <source>
        <strain evidence="2 3">TM138-S3</strain>
    </source>
</reference>
<feature type="compositionally biased region" description="Low complexity" evidence="1">
    <location>
        <begin position="55"/>
        <end position="67"/>
    </location>
</feature>
<dbReference type="AlphaFoldDB" id="A0AB34KZQ9"/>
<evidence type="ECO:0000313" key="2">
    <source>
        <dbReference type="EMBL" id="KAL1590397.1"/>
    </source>
</evidence>
<name>A0AB34KZQ9_9PEZI</name>
<evidence type="ECO:0000313" key="3">
    <source>
        <dbReference type="Proteomes" id="UP000803884"/>
    </source>
</evidence>
<feature type="region of interest" description="Disordered" evidence="1">
    <location>
        <begin position="1"/>
        <end position="100"/>
    </location>
</feature>
<organism evidence="2 3">
    <name type="scientific">Cladosporium halotolerans</name>
    <dbReference type="NCBI Taxonomy" id="1052096"/>
    <lineage>
        <taxon>Eukaryota</taxon>
        <taxon>Fungi</taxon>
        <taxon>Dikarya</taxon>
        <taxon>Ascomycota</taxon>
        <taxon>Pezizomycotina</taxon>
        <taxon>Dothideomycetes</taxon>
        <taxon>Dothideomycetidae</taxon>
        <taxon>Cladosporiales</taxon>
        <taxon>Cladosporiaceae</taxon>
        <taxon>Cladosporium</taxon>
    </lineage>
</organism>
<feature type="compositionally biased region" description="Pro residues" evidence="1">
    <location>
        <begin position="68"/>
        <end position="89"/>
    </location>
</feature>
<keyword evidence="3" id="KW-1185">Reference proteome</keyword>
<dbReference type="GeneID" id="96002274"/>
<dbReference type="PRINTS" id="PR01217">
    <property type="entry name" value="PRICHEXTENSN"/>
</dbReference>
<dbReference type="RefSeq" id="XP_069233502.1">
    <property type="nucleotide sequence ID" value="XM_069369436.1"/>
</dbReference>
<proteinExistence type="predicted"/>
<accession>A0AB34KZQ9</accession>